<evidence type="ECO:0000256" key="5">
    <source>
        <dbReference type="ARBA" id="ARBA00022737"/>
    </source>
</evidence>
<dbReference type="PROSITE" id="PS00330">
    <property type="entry name" value="HEMOLYSIN_CALCIUM"/>
    <property type="match status" value="3"/>
</dbReference>
<dbReference type="Gene3D" id="2.60.120.200">
    <property type="match status" value="2"/>
</dbReference>
<dbReference type="PRINTS" id="PR00313">
    <property type="entry name" value="CABNDNGRPT"/>
</dbReference>
<evidence type="ECO:0000256" key="2">
    <source>
        <dbReference type="ARBA" id="ARBA00004613"/>
    </source>
</evidence>
<keyword evidence="7" id="KW-0472">Membrane</keyword>
<evidence type="ECO:0000256" key="3">
    <source>
        <dbReference type="ARBA" id="ARBA00022525"/>
    </source>
</evidence>
<dbReference type="OrthoDB" id="9342475at2"/>
<dbReference type="GO" id="GO:0005509">
    <property type="term" value="F:calcium ion binding"/>
    <property type="evidence" value="ECO:0007669"/>
    <property type="project" value="InterPro"/>
</dbReference>
<dbReference type="Gene3D" id="2.150.10.10">
    <property type="entry name" value="Serralysin-like metalloprotease, C-terminal"/>
    <property type="match status" value="2"/>
</dbReference>
<dbReference type="InterPro" id="IPR011049">
    <property type="entry name" value="Serralysin-like_metalloprot_C"/>
</dbReference>
<evidence type="ECO:0000256" key="1">
    <source>
        <dbReference type="ARBA" id="ARBA00004370"/>
    </source>
</evidence>
<protein>
    <recommendedName>
        <fullName evidence="11">LamG-like jellyroll fold domain-containing protein</fullName>
    </recommendedName>
</protein>
<dbReference type="Pfam" id="PF13385">
    <property type="entry name" value="Laminin_G_3"/>
    <property type="match status" value="2"/>
</dbReference>
<reference evidence="9 10" key="1">
    <citation type="submission" date="2016-08" db="EMBL/GenBank/DDBJ databases">
        <title>Draft genome of Amylibacter sp. strain 4G11.</title>
        <authorList>
            <person name="Wong S.-K."/>
            <person name="Hamasaki K."/>
            <person name="Yoshizawa S."/>
        </authorList>
    </citation>
    <scope>NUCLEOTIDE SEQUENCE [LARGE SCALE GENOMIC DNA]</scope>
    <source>
        <strain evidence="9 10">4G11</strain>
    </source>
</reference>
<evidence type="ECO:0008006" key="11">
    <source>
        <dbReference type="Google" id="ProtNLM"/>
    </source>
</evidence>
<keyword evidence="6" id="KW-0843">Virulence</keyword>
<dbReference type="InterPro" id="IPR001343">
    <property type="entry name" value="Hemolysn_Ca-bd"/>
</dbReference>
<keyword evidence="4" id="KW-0800">Toxin</keyword>
<dbReference type="PANTHER" id="PTHR38340">
    <property type="entry name" value="S-LAYER PROTEIN"/>
    <property type="match status" value="1"/>
</dbReference>
<comment type="caution">
    <text evidence="9">The sequence shown here is derived from an EMBL/GenBank/DDBJ whole genome shotgun (WGS) entry which is preliminary data.</text>
</comment>
<sequence>MPITSISDLDPVFTAESPRTYTGASGGYMDVGRDRSMETANTTIALTFSVSQFNGTMALVSRDSDGRDTGGGFTVWVNEDGELIVTQDSRDSTAWIRVPDLELGRNDDHHLAVSFGDDGIMIYLDGELVAAEPEFAQGLESNRNGFVVGATRAWRDEQTDDAHSIFYGTISDVAVFDSQLSTQDIAGLAAISDADLGEAALDDLAMSELMRAFDQIHHASENFQDIAGRFGFSMHDGYERDLVMQTGNGRDNTLDGGADADGLNGGYGNDALFGGQGHDVLQGNYGNDNLDGGSGRDILDGGHGEDTLNGGAGGDLLISTADAREPRIANVPGRDEGDPRNVINNGHYYENQPIPGDDILIGGSGGDIFYFRTLINAQERFIEEHTRADGTINWHGVAGENDALHDHWVDTLGNDVVMDYDRSEGDRIVIEGHTTEIGTIEYGDANGDGVIDHSIISIYSDQGNGGAHHMDQLGTITVYGDIVRETDIEHTSAPAYGIVTTIDELEEAIEPTRIDDNTGAIQAPETLVTAGNISRGGHEAVFAIAGSHEYQDARGGALAFESRDEFRNRDTTVTFTFNANTLDENQALFSRDADGYGAAHTTVWLEDDGDLIIRIQSRTESYYLRVDGVIEAGQDYDFALNIGRSGAAVYIDGVRMAYDRGIRETWAQNHEALVVGATGWSSDSRDMNNINTHFDGTISDFAVFDSALDAEDLNNGETRDDTIYFDRPINRYKFDVDDNGRLVVSFRGDETVIRNSTDYLQFENAGIAVADVLIDNDREHRLDGGATSDVLMGLGGADSLFGGANDDFIFGGAGDDDMFGGDGEDYMIGANGADYLVGGDMTDFIYGGDGNDELKGEDGNDLMYGGLGDDYIYGQSWGSEGNASSDRAVYDGNFADYTITVETFYHSGRGEDVDRLIITDHASGGADGYYEGRDVLMDIDYLVFEDQTVAVADIL</sequence>
<dbReference type="InterPro" id="IPR003995">
    <property type="entry name" value="RTX_toxin_determinant-A"/>
</dbReference>
<dbReference type="PRINTS" id="PR01488">
    <property type="entry name" value="RTXTOXINA"/>
</dbReference>
<feature type="region of interest" description="Disordered" evidence="8">
    <location>
        <begin position="321"/>
        <end position="341"/>
    </location>
</feature>
<dbReference type="SUPFAM" id="SSF49899">
    <property type="entry name" value="Concanavalin A-like lectins/glucanases"/>
    <property type="match status" value="2"/>
</dbReference>
<organism evidence="9 10">
    <name type="scientific">Paramylibacter kogurei</name>
    <dbReference type="NCBI Taxonomy" id="1889778"/>
    <lineage>
        <taxon>Bacteria</taxon>
        <taxon>Pseudomonadati</taxon>
        <taxon>Pseudomonadota</taxon>
        <taxon>Alphaproteobacteria</taxon>
        <taxon>Rhodobacterales</taxon>
        <taxon>Paracoccaceae</taxon>
        <taxon>Paramylibacter</taxon>
    </lineage>
</organism>
<evidence type="ECO:0000256" key="7">
    <source>
        <dbReference type="ARBA" id="ARBA00023136"/>
    </source>
</evidence>
<dbReference type="Pfam" id="PF00353">
    <property type="entry name" value="HemolysinCabind"/>
    <property type="match status" value="5"/>
</dbReference>
<evidence type="ECO:0000313" key="9">
    <source>
        <dbReference type="EMBL" id="PIB23477.1"/>
    </source>
</evidence>
<dbReference type="GO" id="GO:0005576">
    <property type="term" value="C:extracellular region"/>
    <property type="evidence" value="ECO:0007669"/>
    <property type="project" value="UniProtKB-SubCell"/>
</dbReference>
<dbReference type="InterPro" id="IPR018511">
    <property type="entry name" value="Hemolysin-typ_Ca-bd_CS"/>
</dbReference>
<feature type="compositionally biased region" description="Basic and acidic residues" evidence="8">
    <location>
        <begin position="322"/>
        <end position="339"/>
    </location>
</feature>
<keyword evidence="5" id="KW-0677">Repeat</keyword>
<gene>
    <name evidence="9" type="ORF">BFP76_07990</name>
</gene>
<dbReference type="GO" id="GO:0090729">
    <property type="term" value="F:toxin activity"/>
    <property type="evidence" value="ECO:0007669"/>
    <property type="project" value="UniProtKB-KW"/>
</dbReference>
<accession>A0A2G5K1R9</accession>
<evidence type="ECO:0000256" key="8">
    <source>
        <dbReference type="SAM" id="MobiDB-lite"/>
    </source>
</evidence>
<dbReference type="InterPro" id="IPR013320">
    <property type="entry name" value="ConA-like_dom_sf"/>
</dbReference>
<dbReference type="RefSeq" id="WP_099594238.1">
    <property type="nucleotide sequence ID" value="NZ_MDGM01000013.1"/>
</dbReference>
<evidence type="ECO:0000256" key="6">
    <source>
        <dbReference type="ARBA" id="ARBA00023026"/>
    </source>
</evidence>
<name>A0A2G5K1R9_9RHOB</name>
<dbReference type="InterPro" id="IPR050557">
    <property type="entry name" value="RTX_toxin/Mannuronan_C5-epim"/>
</dbReference>
<dbReference type="SUPFAM" id="SSF51120">
    <property type="entry name" value="beta-Roll"/>
    <property type="match status" value="3"/>
</dbReference>
<dbReference type="PANTHER" id="PTHR38340:SF1">
    <property type="entry name" value="S-LAYER PROTEIN"/>
    <property type="match status" value="1"/>
</dbReference>
<evidence type="ECO:0000256" key="4">
    <source>
        <dbReference type="ARBA" id="ARBA00022656"/>
    </source>
</evidence>
<dbReference type="Proteomes" id="UP000231516">
    <property type="component" value="Unassembled WGS sequence"/>
</dbReference>
<dbReference type="GO" id="GO:0016020">
    <property type="term" value="C:membrane"/>
    <property type="evidence" value="ECO:0007669"/>
    <property type="project" value="UniProtKB-SubCell"/>
</dbReference>
<dbReference type="EMBL" id="MDGM01000013">
    <property type="protein sequence ID" value="PIB23477.1"/>
    <property type="molecule type" value="Genomic_DNA"/>
</dbReference>
<proteinExistence type="predicted"/>
<comment type="subcellular location">
    <subcellularLocation>
        <location evidence="1">Membrane</location>
    </subcellularLocation>
    <subcellularLocation>
        <location evidence="2">Secreted</location>
    </subcellularLocation>
</comment>
<keyword evidence="3" id="KW-0964">Secreted</keyword>
<keyword evidence="10" id="KW-1185">Reference proteome</keyword>
<dbReference type="AlphaFoldDB" id="A0A2G5K1R9"/>
<evidence type="ECO:0000313" key="10">
    <source>
        <dbReference type="Proteomes" id="UP000231516"/>
    </source>
</evidence>